<dbReference type="Proteomes" id="UP001144096">
    <property type="component" value="Unassembled WGS sequence"/>
</dbReference>
<dbReference type="Gene3D" id="3.40.190.10">
    <property type="entry name" value="Periplasmic binding protein-like II"/>
    <property type="match status" value="2"/>
</dbReference>
<dbReference type="AlphaFoldDB" id="A0A9X2NB75"/>
<protein>
    <submittedName>
        <fullName evidence="2">Extracellular solute-binding protein</fullName>
    </submittedName>
</protein>
<evidence type="ECO:0000313" key="3">
    <source>
        <dbReference type="Proteomes" id="UP001144096"/>
    </source>
</evidence>
<dbReference type="SUPFAM" id="SSF53850">
    <property type="entry name" value="Periplasmic binding protein-like II"/>
    <property type="match status" value="1"/>
</dbReference>
<proteinExistence type="predicted"/>
<dbReference type="Pfam" id="PF13416">
    <property type="entry name" value="SBP_bac_8"/>
    <property type="match status" value="1"/>
</dbReference>
<dbReference type="EMBL" id="JAMXQV010000001">
    <property type="protein sequence ID" value="MCR6481230.1"/>
    <property type="molecule type" value="Genomic_DNA"/>
</dbReference>
<gene>
    <name evidence="2" type="ORF">M8542_00200</name>
</gene>
<keyword evidence="1" id="KW-0732">Signal</keyword>
<keyword evidence="3" id="KW-1185">Reference proteome</keyword>
<evidence type="ECO:0000256" key="1">
    <source>
        <dbReference type="SAM" id="SignalP"/>
    </source>
</evidence>
<feature type="chain" id="PRO_5040903125" evidence="1">
    <location>
        <begin position="28"/>
        <end position="412"/>
    </location>
</feature>
<dbReference type="PANTHER" id="PTHR42779:SF1">
    <property type="entry name" value="PROTEIN YNJB"/>
    <property type="match status" value="1"/>
</dbReference>
<dbReference type="InterPro" id="IPR006059">
    <property type="entry name" value="SBP"/>
</dbReference>
<evidence type="ECO:0000313" key="2">
    <source>
        <dbReference type="EMBL" id="MCR6481230.1"/>
    </source>
</evidence>
<feature type="signal peptide" evidence="1">
    <location>
        <begin position="1"/>
        <end position="27"/>
    </location>
</feature>
<name>A0A9X2NB75_9PSEU</name>
<dbReference type="RefSeq" id="WP_257917889.1">
    <property type="nucleotide sequence ID" value="NZ_JAMXQV010000001.1"/>
</dbReference>
<dbReference type="PANTHER" id="PTHR42779">
    <property type="entry name" value="PROTEIN YNJB"/>
    <property type="match status" value="1"/>
</dbReference>
<organism evidence="2 3">
    <name type="scientific">Amycolatopsis iheyensis</name>
    <dbReference type="NCBI Taxonomy" id="2945988"/>
    <lineage>
        <taxon>Bacteria</taxon>
        <taxon>Bacillati</taxon>
        <taxon>Actinomycetota</taxon>
        <taxon>Actinomycetes</taxon>
        <taxon>Pseudonocardiales</taxon>
        <taxon>Pseudonocardiaceae</taxon>
        <taxon>Amycolatopsis</taxon>
    </lineage>
</organism>
<sequence>MQRRTGFRFRRVVLAVGLTVGLTTGLAACGAPGGDGGQAADPSAVPEKPSKPVELNILDIAGNLQLTKQMIENFKTAHPDVLSKVTYSTAPAPSMAGKLKAEQDGGVAQTHLVLSGTDGLSAGIANGTLAKILPDFSGRFPNLMQNYLEPAAKMQELANGYGVEVVYYPSGPLLEFNPGAVPAAPASPQELLDWAKAHPEKFQYAQPANSGPGRTFLMGLPYLLGDKDPKDPDKGWDKTWAYLQELGKYVKYYPSGTTETMKNLASGAVDMITSTTGWDINPRKLGTVPNTVKTAIMQPMHWVTDAQYALIPKGLSPDQESAILQLIAWMLKPDQQAIAYDDGYFYPGPAVKDVTLQMAPQKSQDTIKQFGRPEYEQWIAQYPKETSLPAEQQVKAFDKWNQLVGGSKVGKK</sequence>
<dbReference type="PROSITE" id="PS51257">
    <property type="entry name" value="PROKAR_LIPOPROTEIN"/>
    <property type="match status" value="1"/>
</dbReference>
<comment type="caution">
    <text evidence="2">The sequence shown here is derived from an EMBL/GenBank/DDBJ whole genome shotgun (WGS) entry which is preliminary data.</text>
</comment>
<accession>A0A9X2NB75</accession>
<reference evidence="2" key="1">
    <citation type="submission" date="2022-06" db="EMBL/GenBank/DDBJ databases">
        <title>Amycolatopsis iheyaensis sp. nov., a new species of the genus Amycolatopsis isolated from soil in Iheya island, Japan.</title>
        <authorList>
            <person name="Ngamcharungchit C."/>
            <person name="Kanto H."/>
            <person name="Take A."/>
            <person name="Intra B."/>
            <person name="Matsumoto A."/>
            <person name="Panbangred W."/>
            <person name="Inahashi Y."/>
        </authorList>
    </citation>
    <scope>NUCLEOTIDE SEQUENCE</scope>
    <source>
        <strain evidence="2">OK19-0408</strain>
    </source>
</reference>